<name>A0A1Y1Q6X9_9GAMM</name>
<accession>A0A1Y1Q6X9</accession>
<dbReference type="EMBL" id="MTEJ01000784">
    <property type="protein sequence ID" value="OQW97939.1"/>
    <property type="molecule type" value="Genomic_DNA"/>
</dbReference>
<dbReference type="Gene3D" id="1.10.1660.10">
    <property type="match status" value="1"/>
</dbReference>
<proteinExistence type="predicted"/>
<reference evidence="5 6" key="1">
    <citation type="submission" date="2017-01" db="EMBL/GenBank/DDBJ databases">
        <title>Novel large sulfur bacteria in the metagenomes of groundwater-fed chemosynthetic microbial mats in the Lake Huron basin.</title>
        <authorList>
            <person name="Sharrar A.M."/>
            <person name="Flood B.E."/>
            <person name="Bailey J.V."/>
            <person name="Jones D.S."/>
            <person name="Biddanda B."/>
            <person name="Ruberg S.A."/>
            <person name="Marcus D.N."/>
            <person name="Dick G.J."/>
        </authorList>
    </citation>
    <scope>NUCLEOTIDE SEQUENCE [LARGE SCALE GENOMIC DNA]</scope>
    <source>
        <strain evidence="5">A8</strain>
    </source>
</reference>
<keyword evidence="2" id="KW-0238">DNA-binding</keyword>
<evidence type="ECO:0000313" key="5">
    <source>
        <dbReference type="EMBL" id="OQW97939.1"/>
    </source>
</evidence>
<evidence type="ECO:0000259" key="4">
    <source>
        <dbReference type="PROSITE" id="PS50937"/>
    </source>
</evidence>
<protein>
    <submittedName>
        <fullName evidence="5">MerR family transcriptional regulator</fullName>
    </submittedName>
</protein>
<dbReference type="GO" id="GO:0003700">
    <property type="term" value="F:DNA-binding transcription factor activity"/>
    <property type="evidence" value="ECO:0007669"/>
    <property type="project" value="InterPro"/>
</dbReference>
<dbReference type="InterPro" id="IPR047057">
    <property type="entry name" value="MerR_fam"/>
</dbReference>
<dbReference type="SMART" id="SM00422">
    <property type="entry name" value="HTH_MERR"/>
    <property type="match status" value="1"/>
</dbReference>
<dbReference type="Proteomes" id="UP000192491">
    <property type="component" value="Unassembled WGS sequence"/>
</dbReference>
<keyword evidence="3" id="KW-0804">Transcription</keyword>
<evidence type="ECO:0000256" key="2">
    <source>
        <dbReference type="ARBA" id="ARBA00023125"/>
    </source>
</evidence>
<dbReference type="GO" id="GO:0003677">
    <property type="term" value="F:DNA binding"/>
    <property type="evidence" value="ECO:0007669"/>
    <property type="project" value="UniProtKB-KW"/>
</dbReference>
<sequence>MQQKLTIGMLSKQSAVKVETIRYYERSGLLPIPTRSASGYRYYDGEDVKRLRFIRRGRSLGFGLEEIRSLLQLADQPQQPCHEADQLVQAHLAEVDAKIRDLQAIRNVLEQLAGCQSQTAAHCRLLEALEERVCCSTR</sequence>
<dbReference type="InterPro" id="IPR000551">
    <property type="entry name" value="MerR-type_HTH_dom"/>
</dbReference>
<dbReference type="InterPro" id="IPR009061">
    <property type="entry name" value="DNA-bd_dom_put_sf"/>
</dbReference>
<dbReference type="PROSITE" id="PS50937">
    <property type="entry name" value="HTH_MERR_2"/>
    <property type="match status" value="1"/>
</dbReference>
<dbReference type="SUPFAM" id="SSF46955">
    <property type="entry name" value="Putative DNA-binding domain"/>
    <property type="match status" value="1"/>
</dbReference>
<dbReference type="PRINTS" id="PR00040">
    <property type="entry name" value="HTHMERR"/>
</dbReference>
<keyword evidence="1" id="KW-0805">Transcription regulation</keyword>
<dbReference type="AlphaFoldDB" id="A0A1Y1Q6X9"/>
<evidence type="ECO:0000313" key="6">
    <source>
        <dbReference type="Proteomes" id="UP000192491"/>
    </source>
</evidence>
<feature type="domain" description="HTH merR-type" evidence="4">
    <location>
        <begin position="4"/>
        <end position="73"/>
    </location>
</feature>
<evidence type="ECO:0000256" key="3">
    <source>
        <dbReference type="ARBA" id="ARBA00023163"/>
    </source>
</evidence>
<dbReference type="STRING" id="1123401.GCA_000621325_00905"/>
<dbReference type="PANTHER" id="PTHR30204:SF94">
    <property type="entry name" value="HEAVY METAL-DEPENDENT TRANSCRIPTIONAL REGULATOR HI_0293-RELATED"/>
    <property type="match status" value="1"/>
</dbReference>
<dbReference type="CDD" id="cd04785">
    <property type="entry name" value="HTH_CadR-PbrR-like"/>
    <property type="match status" value="1"/>
</dbReference>
<gene>
    <name evidence="5" type="ORF">BWK73_53575</name>
</gene>
<dbReference type="Pfam" id="PF09278">
    <property type="entry name" value="MerR-DNA-bind"/>
    <property type="match status" value="1"/>
</dbReference>
<dbReference type="PANTHER" id="PTHR30204">
    <property type="entry name" value="REDOX-CYCLING DRUG-SENSING TRANSCRIPTIONAL ACTIVATOR SOXR"/>
    <property type="match status" value="1"/>
</dbReference>
<dbReference type="Pfam" id="PF00376">
    <property type="entry name" value="MerR"/>
    <property type="match status" value="1"/>
</dbReference>
<comment type="caution">
    <text evidence="5">The sequence shown here is derived from an EMBL/GenBank/DDBJ whole genome shotgun (WGS) entry which is preliminary data.</text>
</comment>
<dbReference type="InterPro" id="IPR015358">
    <property type="entry name" value="Tscrpt_reg_MerR_DNA-bd"/>
</dbReference>
<organism evidence="5 6">
    <name type="scientific">Thiothrix lacustris</name>
    <dbReference type="NCBI Taxonomy" id="525917"/>
    <lineage>
        <taxon>Bacteria</taxon>
        <taxon>Pseudomonadati</taxon>
        <taxon>Pseudomonadota</taxon>
        <taxon>Gammaproteobacteria</taxon>
        <taxon>Thiotrichales</taxon>
        <taxon>Thiotrichaceae</taxon>
        <taxon>Thiothrix</taxon>
    </lineage>
</organism>
<evidence type="ECO:0000256" key="1">
    <source>
        <dbReference type="ARBA" id="ARBA00023015"/>
    </source>
</evidence>